<evidence type="ECO:0000256" key="1">
    <source>
        <dbReference type="ARBA" id="ARBA00022723"/>
    </source>
</evidence>
<dbReference type="InterPro" id="IPR051682">
    <property type="entry name" value="Mito_Persulfide_Diox"/>
</dbReference>
<dbReference type="OrthoDB" id="3196337at2"/>
<dbReference type="PANTHER" id="PTHR43084">
    <property type="entry name" value="PERSULFIDE DIOXYGENASE ETHE1"/>
    <property type="match status" value="1"/>
</dbReference>
<feature type="domain" description="Rhodanese" evidence="2">
    <location>
        <begin position="260"/>
        <end position="352"/>
    </location>
</feature>
<keyword evidence="1" id="KW-0479">Metal-binding</keyword>
<dbReference type="SMART" id="SM00450">
    <property type="entry name" value="RHOD"/>
    <property type="match status" value="1"/>
</dbReference>
<dbReference type="GO" id="GO:0070813">
    <property type="term" value="P:hydrogen sulfide metabolic process"/>
    <property type="evidence" value="ECO:0007669"/>
    <property type="project" value="TreeGrafter"/>
</dbReference>
<dbReference type="RefSeq" id="WP_088817747.1">
    <property type="nucleotide sequence ID" value="NZ_FYEZ01000001.1"/>
</dbReference>
<dbReference type="PROSITE" id="PS50206">
    <property type="entry name" value="RHODANESE_3"/>
    <property type="match status" value="2"/>
</dbReference>
<dbReference type="InterPro" id="IPR001279">
    <property type="entry name" value="Metallo-B-lactamas"/>
</dbReference>
<proteinExistence type="predicted"/>
<dbReference type="GO" id="GO:0046872">
    <property type="term" value="F:metal ion binding"/>
    <property type="evidence" value="ECO:0007669"/>
    <property type="project" value="UniProtKB-KW"/>
</dbReference>
<dbReference type="PANTHER" id="PTHR43084:SF1">
    <property type="entry name" value="PERSULFIDE DIOXYGENASE ETHE1, MITOCHONDRIAL"/>
    <property type="match status" value="1"/>
</dbReference>
<evidence type="ECO:0000259" key="2">
    <source>
        <dbReference type="PROSITE" id="PS50206"/>
    </source>
</evidence>
<dbReference type="SUPFAM" id="SSF52821">
    <property type="entry name" value="Rhodanese/Cell cycle control phosphatase"/>
    <property type="match status" value="2"/>
</dbReference>
<dbReference type="CDD" id="cd07724">
    <property type="entry name" value="POD-like_MBL-fold"/>
    <property type="match status" value="1"/>
</dbReference>
<accession>A0A212TAC9</accession>
<dbReference type="SUPFAM" id="SSF56281">
    <property type="entry name" value="Metallo-hydrolase/oxidoreductase"/>
    <property type="match status" value="1"/>
</dbReference>
<evidence type="ECO:0000313" key="4">
    <source>
        <dbReference type="Proteomes" id="UP000198122"/>
    </source>
</evidence>
<dbReference type="Pfam" id="PF00753">
    <property type="entry name" value="Lactamase_B"/>
    <property type="match status" value="1"/>
</dbReference>
<dbReference type="Gene3D" id="3.60.15.10">
    <property type="entry name" value="Ribonuclease Z/Hydroxyacylglutathione hydrolase-like"/>
    <property type="match status" value="1"/>
</dbReference>
<dbReference type="InterPro" id="IPR044528">
    <property type="entry name" value="POD-like_MBL-fold"/>
</dbReference>
<organism evidence="3 4">
    <name type="scientific">Kytococcus aerolatus</name>
    <dbReference type="NCBI Taxonomy" id="592308"/>
    <lineage>
        <taxon>Bacteria</taxon>
        <taxon>Bacillati</taxon>
        <taxon>Actinomycetota</taxon>
        <taxon>Actinomycetes</taxon>
        <taxon>Micrococcales</taxon>
        <taxon>Kytococcaceae</taxon>
        <taxon>Kytococcus</taxon>
    </lineage>
</organism>
<dbReference type="Proteomes" id="UP000198122">
    <property type="component" value="Unassembled WGS sequence"/>
</dbReference>
<sequence length="456" mass="49110">MQIEIIETPSLGDRSYLVHDGEVALVIDPQRDIDRVLAVAGRAGVRITDVAETHIHNDYVTGGYALAQQVGATYRVNAEDEVSFERHGVRDGEEFTVGTMTVRALATPGHTFTHLSYAVTPADGSDPAVFTGGSLLFGSTGRPDLLGPDHTEALANHQYDSAHRLADELPEETRIMPTHGFGSFCSATQTTGDSSTIGAEKRQNPVMTKNREDWLAELYDGLAAYPAYYRHMGPANSAGPSASRLERPERADKGVIAEALAAGHWVVDLRSQRAFAESHVEGTIGIDLQGQFATYLGWLIPWGTPLLLLGETGEQVDEAVRELSRIGIEDSLAGHATGGPTDWTDGEPASFPQATFAQLRDARHHKELTVVDVRREDEWEEGHLEGAVQHSLIDMGGLGIDSPVEGLPTDRELWVHCAGGFRASVAASLLARAGYRVVAIDDSFDNAADGGLEITA</sequence>
<dbReference type="InterPro" id="IPR036873">
    <property type="entry name" value="Rhodanese-like_dom_sf"/>
</dbReference>
<dbReference type="EMBL" id="FYEZ01000001">
    <property type="protein sequence ID" value="SNC62982.1"/>
    <property type="molecule type" value="Genomic_DNA"/>
</dbReference>
<dbReference type="InterPro" id="IPR036866">
    <property type="entry name" value="RibonucZ/Hydroxyglut_hydro"/>
</dbReference>
<protein>
    <submittedName>
        <fullName evidence="3">Glyoxylase, beta-lactamase superfamily II</fullName>
    </submittedName>
</protein>
<dbReference type="Gene3D" id="3.40.250.10">
    <property type="entry name" value="Rhodanese-like domain"/>
    <property type="match status" value="2"/>
</dbReference>
<evidence type="ECO:0000313" key="3">
    <source>
        <dbReference type="EMBL" id="SNC62982.1"/>
    </source>
</evidence>
<feature type="domain" description="Rhodanese" evidence="2">
    <location>
        <begin position="364"/>
        <end position="456"/>
    </location>
</feature>
<dbReference type="InterPro" id="IPR001763">
    <property type="entry name" value="Rhodanese-like_dom"/>
</dbReference>
<dbReference type="CDD" id="cd00158">
    <property type="entry name" value="RHOD"/>
    <property type="match status" value="1"/>
</dbReference>
<dbReference type="GO" id="GO:0006749">
    <property type="term" value="P:glutathione metabolic process"/>
    <property type="evidence" value="ECO:0007669"/>
    <property type="project" value="InterPro"/>
</dbReference>
<dbReference type="AlphaFoldDB" id="A0A212TAC9"/>
<dbReference type="GO" id="GO:0050313">
    <property type="term" value="F:sulfur dioxygenase activity"/>
    <property type="evidence" value="ECO:0007669"/>
    <property type="project" value="InterPro"/>
</dbReference>
<dbReference type="Pfam" id="PF00581">
    <property type="entry name" value="Rhodanese"/>
    <property type="match status" value="1"/>
</dbReference>
<gene>
    <name evidence="3" type="ORF">SAMN05445756_0810</name>
</gene>
<reference evidence="3 4" key="1">
    <citation type="submission" date="2017-06" db="EMBL/GenBank/DDBJ databases">
        <authorList>
            <person name="Kim H.J."/>
            <person name="Triplett B.A."/>
        </authorList>
    </citation>
    <scope>NUCLEOTIDE SEQUENCE [LARGE SCALE GENOMIC DNA]</scope>
    <source>
        <strain evidence="3 4">DSM 22179</strain>
    </source>
</reference>
<dbReference type="SMART" id="SM00849">
    <property type="entry name" value="Lactamase_B"/>
    <property type="match status" value="1"/>
</dbReference>
<name>A0A212TAC9_9MICO</name>
<keyword evidence="4" id="KW-1185">Reference proteome</keyword>